<feature type="chain" id="PRO_5034370410" evidence="1">
    <location>
        <begin position="19"/>
        <end position="139"/>
    </location>
</feature>
<organism evidence="2 3">
    <name type="scientific">Mycena venus</name>
    <dbReference type="NCBI Taxonomy" id="2733690"/>
    <lineage>
        <taxon>Eukaryota</taxon>
        <taxon>Fungi</taxon>
        <taxon>Dikarya</taxon>
        <taxon>Basidiomycota</taxon>
        <taxon>Agaricomycotina</taxon>
        <taxon>Agaricomycetes</taxon>
        <taxon>Agaricomycetidae</taxon>
        <taxon>Agaricales</taxon>
        <taxon>Marasmiineae</taxon>
        <taxon>Mycenaceae</taxon>
        <taxon>Mycena</taxon>
    </lineage>
</organism>
<evidence type="ECO:0000256" key="1">
    <source>
        <dbReference type="SAM" id="SignalP"/>
    </source>
</evidence>
<name>A0A8H6YVF7_9AGAR</name>
<evidence type="ECO:0000313" key="3">
    <source>
        <dbReference type="Proteomes" id="UP000620124"/>
    </source>
</evidence>
<dbReference type="AlphaFoldDB" id="A0A8H6YVF7"/>
<protein>
    <submittedName>
        <fullName evidence="2">Uncharacterized protein</fullName>
    </submittedName>
</protein>
<dbReference type="EMBL" id="JACAZI010000003">
    <property type="protein sequence ID" value="KAF7365031.1"/>
    <property type="molecule type" value="Genomic_DNA"/>
</dbReference>
<keyword evidence="3" id="KW-1185">Reference proteome</keyword>
<sequence length="139" mass="15215">MIFTTLLSLLVAVVTAAASPLQPQQLEVITPRITSPTESDCWAPGSIQNVTWDTSRIPPAFVNNTGMIMLARPETTYDKNGNPRMTENLNYTNPLATRFPIGTGHQTVQIPIDTPPNNGYVIVLFGDSGNCSPKFKIRK</sequence>
<dbReference type="Proteomes" id="UP000620124">
    <property type="component" value="Unassembled WGS sequence"/>
</dbReference>
<accession>A0A8H6YVF7</accession>
<comment type="caution">
    <text evidence="2">The sequence shown here is derived from an EMBL/GenBank/DDBJ whole genome shotgun (WGS) entry which is preliminary data.</text>
</comment>
<keyword evidence="1" id="KW-0732">Signal</keyword>
<proteinExistence type="predicted"/>
<reference evidence="2" key="1">
    <citation type="submission" date="2020-05" db="EMBL/GenBank/DDBJ databases">
        <title>Mycena genomes resolve the evolution of fungal bioluminescence.</title>
        <authorList>
            <person name="Tsai I.J."/>
        </authorList>
    </citation>
    <scope>NUCLEOTIDE SEQUENCE</scope>
    <source>
        <strain evidence="2">CCC161011</strain>
    </source>
</reference>
<gene>
    <name evidence="2" type="ORF">MVEN_00374200</name>
</gene>
<evidence type="ECO:0000313" key="2">
    <source>
        <dbReference type="EMBL" id="KAF7365031.1"/>
    </source>
</evidence>
<dbReference type="OrthoDB" id="3199367at2759"/>
<feature type="signal peptide" evidence="1">
    <location>
        <begin position="1"/>
        <end position="18"/>
    </location>
</feature>